<evidence type="ECO:0000313" key="11">
    <source>
        <dbReference type="Proteomes" id="UP000241107"/>
    </source>
</evidence>
<protein>
    <recommendedName>
        <fullName evidence="3">Nucleolar GTP-binding protein 1</fullName>
    </recommendedName>
</protein>
<dbReference type="InterPro" id="IPR041623">
    <property type="entry name" value="NOG1_N"/>
</dbReference>
<feature type="region of interest" description="Disordered" evidence="8">
    <location>
        <begin position="561"/>
        <end position="590"/>
    </location>
</feature>
<dbReference type="PROSITE" id="PS51710">
    <property type="entry name" value="G_OBG"/>
    <property type="match status" value="1"/>
</dbReference>
<dbReference type="GO" id="GO:0005525">
    <property type="term" value="F:GTP binding"/>
    <property type="evidence" value="ECO:0007669"/>
    <property type="project" value="UniProtKB-KW"/>
</dbReference>
<name>A0A2P7YZC5_9ASCO</name>
<comment type="subcellular location">
    <subcellularLocation>
        <location evidence="2">Nucleus</location>
        <location evidence="2">Nucleolus</location>
    </subcellularLocation>
</comment>
<feature type="compositionally biased region" description="Basic and acidic residues" evidence="8">
    <location>
        <begin position="971"/>
        <end position="981"/>
    </location>
</feature>
<dbReference type="VEuPathDB" id="FungiDB:C7M61_000996"/>
<dbReference type="AlphaFoldDB" id="A0A2P7YZC5"/>
<sequence length="995" mass="112177">MQLSWKDIPTVPTANDMLDIVLNRTQRKTPTVVRPGFKISRIRAFYMRKVKFTAEGFSEKFTDMLAGFPNINDVHPFHRDLMDTLYEKNHYKVSLAAVSKAKTLIEQVSRDYNRLLKFGQSLYQCKQLKRAALGRMATITKKLKDPLQYLEQVRQHLGRLPSIDPNTRTLLICGYPNVGKSSFLKCITKADVEVQPYAFTTKSLYVGHFDYKYLRFQAIDTPGILDRPTEEMNNIEMQSIYAIAHLRSCVLYFMDLSEQCGFSIEAQTKLFHSIKPLFANKSVMVVMNKSDIIRQEDLPVEQQELLKSIADSPGVDIMNTSCYAEENVMQVRNQACEKLLTARIEQKLKGSARVNNVLNKIHVARPQLRDEEERPAFIPEGVQHLTKYDSDDPNRRTLAKDVEADNGGAGVYNVNLKDFYLLDDDEWKADTMPEVLDGKNVYDFLDPDIAAKLQALEEEEERLDAEGFYDSDSEIEDEETVDIRDKAEWIRNKHKVMIKEARTKKALKNKSMMPREHIKKTYGEMEEHMASLGHDTRSLKQRVKNKKTISGVDILKANQGLTKQKKKVQKKQAPANQNDRLSAGVADGALRSQAERVAKLQRRERNRQARLGEADRHTVASMPKHLFSGKRGFSADRRNCKFGLKCALAHFLPDGTRVNSKSLNAHRRHDRNNNYSNAQNDHSSGSDANNYDHSTSLHQSHKGRASSGTGAGAGSGGNRNSHLNGSSRSFVTLPTERPQGRPRTEHLDFNSNFDANGDVSLSYLIEPVDTRKRSFGEDITLANPSLRNSLLNSSLLTHHLVSQNGRSKPFSWTSPVANYQSLHDWLVAGSAPTNLVSTGTQNGLNSALRSLSSTSPTNLVSLPNSIDFSSNLFSSTRTELPNDNFGFSSRLGLMSKPNSAFLTSPSHYHIRPHDELAILDGSREEDAIEDDENAFFEDYVPASLGNLILTPQELQRRDSRSQSGTLWVRPNIERSPSESKRGYGAGNDNDVFLMD</sequence>
<feature type="compositionally biased region" description="Polar residues" evidence="8">
    <location>
        <begin position="718"/>
        <end position="732"/>
    </location>
</feature>
<organism evidence="10 11">
    <name type="scientific">Candidozyma pseudohaemuli</name>
    <dbReference type="NCBI Taxonomy" id="418784"/>
    <lineage>
        <taxon>Eukaryota</taxon>
        <taxon>Fungi</taxon>
        <taxon>Dikarya</taxon>
        <taxon>Ascomycota</taxon>
        <taxon>Saccharomycotina</taxon>
        <taxon>Pichiomycetes</taxon>
        <taxon>Metschnikowiaceae</taxon>
        <taxon>Candidozyma</taxon>
    </lineage>
</organism>
<dbReference type="InterPro" id="IPR031167">
    <property type="entry name" value="G_OBG"/>
</dbReference>
<dbReference type="OrthoDB" id="415015at2759"/>
<proteinExistence type="predicted"/>
<keyword evidence="7" id="KW-0539">Nucleus</keyword>
<dbReference type="GO" id="GO:0005730">
    <property type="term" value="C:nucleolus"/>
    <property type="evidence" value="ECO:0007669"/>
    <property type="project" value="UniProtKB-SubCell"/>
</dbReference>
<evidence type="ECO:0000313" key="10">
    <source>
        <dbReference type="EMBL" id="PSK41315.1"/>
    </source>
</evidence>
<dbReference type="Proteomes" id="UP000241107">
    <property type="component" value="Unassembled WGS sequence"/>
</dbReference>
<dbReference type="EMBL" id="PYFQ01000001">
    <property type="protein sequence ID" value="PSK41315.1"/>
    <property type="molecule type" value="Genomic_DNA"/>
</dbReference>
<feature type="region of interest" description="Disordered" evidence="8">
    <location>
        <begin position="955"/>
        <end position="989"/>
    </location>
</feature>
<dbReference type="Pfam" id="PF06858">
    <property type="entry name" value="NOG1"/>
    <property type="match status" value="1"/>
</dbReference>
<keyword evidence="5" id="KW-0547">Nucleotide-binding</keyword>
<dbReference type="FunFam" id="3.40.50.300:FF:000496">
    <property type="entry name" value="Nucleolar GTP-binding protein 1"/>
    <property type="match status" value="1"/>
</dbReference>
<accession>A0A2P7YZC5</accession>
<keyword evidence="6" id="KW-0342">GTP-binding</keyword>
<evidence type="ECO:0000259" key="9">
    <source>
        <dbReference type="PROSITE" id="PS51710"/>
    </source>
</evidence>
<dbReference type="InterPro" id="IPR006073">
    <property type="entry name" value="GTP-bd"/>
</dbReference>
<evidence type="ECO:0000256" key="3">
    <source>
        <dbReference type="ARBA" id="ARBA00022126"/>
    </source>
</evidence>
<feature type="compositionally biased region" description="Polar residues" evidence="8">
    <location>
        <begin position="673"/>
        <end position="698"/>
    </location>
</feature>
<dbReference type="Pfam" id="PF08155">
    <property type="entry name" value="NOGCT"/>
    <property type="match status" value="1"/>
</dbReference>
<evidence type="ECO:0000256" key="2">
    <source>
        <dbReference type="ARBA" id="ARBA00004604"/>
    </source>
</evidence>
<dbReference type="SUPFAM" id="SSF52540">
    <property type="entry name" value="P-loop containing nucleoside triphosphate hydrolases"/>
    <property type="match status" value="1"/>
</dbReference>
<comment type="caution">
    <text evidence="10">The sequence shown here is derived from an EMBL/GenBank/DDBJ whole genome shotgun (WGS) entry which is preliminary data.</text>
</comment>
<dbReference type="InterPro" id="IPR012973">
    <property type="entry name" value="NOG_C"/>
</dbReference>
<gene>
    <name evidence="10" type="ORF">C7M61_000996</name>
</gene>
<evidence type="ECO:0000256" key="7">
    <source>
        <dbReference type="ARBA" id="ARBA00023242"/>
    </source>
</evidence>
<dbReference type="GeneID" id="36564387"/>
<feature type="region of interest" description="Disordered" evidence="8">
    <location>
        <begin position="666"/>
        <end position="751"/>
    </location>
</feature>
<dbReference type="STRING" id="418784.A0A2P7YZC5"/>
<keyword evidence="11" id="KW-1185">Reference proteome</keyword>
<evidence type="ECO:0000256" key="5">
    <source>
        <dbReference type="ARBA" id="ARBA00022741"/>
    </source>
</evidence>
<feature type="domain" description="OBG-type G" evidence="9">
    <location>
        <begin position="168"/>
        <end position="340"/>
    </location>
</feature>
<keyword evidence="4" id="KW-0690">Ribosome biogenesis</keyword>
<evidence type="ECO:0000256" key="8">
    <source>
        <dbReference type="SAM" id="MobiDB-lite"/>
    </source>
</evidence>
<dbReference type="InterPro" id="IPR027417">
    <property type="entry name" value="P-loop_NTPase"/>
</dbReference>
<evidence type="ECO:0000256" key="6">
    <source>
        <dbReference type="ARBA" id="ARBA00023134"/>
    </source>
</evidence>
<dbReference type="Gene3D" id="3.40.50.300">
    <property type="entry name" value="P-loop containing nucleotide triphosphate hydrolases"/>
    <property type="match status" value="1"/>
</dbReference>
<comment type="function">
    <text evidence="1">Involved in the biogenesis of the 60S ribosomal subunit.</text>
</comment>
<dbReference type="Pfam" id="PF17835">
    <property type="entry name" value="NOG1_N"/>
    <property type="match status" value="1"/>
</dbReference>
<dbReference type="PRINTS" id="PR00326">
    <property type="entry name" value="GTP1OBG"/>
</dbReference>
<dbReference type="GO" id="GO:1902626">
    <property type="term" value="P:assembly of large subunit precursor of preribosome"/>
    <property type="evidence" value="ECO:0007669"/>
    <property type="project" value="UniProtKB-ARBA"/>
</dbReference>
<evidence type="ECO:0000256" key="4">
    <source>
        <dbReference type="ARBA" id="ARBA00022517"/>
    </source>
</evidence>
<dbReference type="RefSeq" id="XP_024716014.1">
    <property type="nucleotide sequence ID" value="XM_024856415.1"/>
</dbReference>
<dbReference type="FunFam" id="1.20.120.1190:FF:000001">
    <property type="entry name" value="Nucleolar GTP-binding protein 1"/>
    <property type="match status" value="1"/>
</dbReference>
<dbReference type="InterPro" id="IPR010674">
    <property type="entry name" value="NOG1_Rossman_fold_dom"/>
</dbReference>
<dbReference type="PANTHER" id="PTHR45759">
    <property type="entry name" value="NUCLEOLAR GTP-BINDING PROTEIN 1"/>
    <property type="match status" value="1"/>
</dbReference>
<dbReference type="CDD" id="cd01897">
    <property type="entry name" value="NOG"/>
    <property type="match status" value="1"/>
</dbReference>
<reference evidence="10 11" key="1">
    <citation type="submission" date="2018-03" db="EMBL/GenBank/DDBJ databases">
        <title>Candida pseudohaemulonii genome assembly and annotation.</title>
        <authorList>
            <person name="Munoz J.F."/>
            <person name="Gade L.G."/>
            <person name="Chow N.A."/>
            <person name="Litvintseva A.P."/>
            <person name="Loparev V.N."/>
            <person name="Cuomo C.A."/>
        </authorList>
    </citation>
    <scope>NUCLEOTIDE SEQUENCE [LARGE SCALE GENOMIC DNA]</scope>
    <source>
        <strain evidence="10 11">B12108</strain>
    </source>
</reference>
<evidence type="ECO:0000256" key="1">
    <source>
        <dbReference type="ARBA" id="ARBA00002889"/>
    </source>
</evidence>
<dbReference type="Gene3D" id="1.20.120.1190">
    <property type="match status" value="1"/>
</dbReference>
<feature type="compositionally biased region" description="Basic and acidic residues" evidence="8">
    <location>
        <begin position="738"/>
        <end position="748"/>
    </location>
</feature>